<dbReference type="InterPro" id="IPR036567">
    <property type="entry name" value="RHF-like"/>
</dbReference>
<protein>
    <submittedName>
        <fullName evidence="1">HPF/RaiA family ribosome-associated protein</fullName>
    </submittedName>
</protein>
<dbReference type="InterPro" id="IPR003489">
    <property type="entry name" value="RHF/RaiA"/>
</dbReference>
<name>A0A9X2WD25_9GAMM</name>
<dbReference type="Gene3D" id="3.30.160.100">
    <property type="entry name" value="Ribosome hibernation promotion factor-like"/>
    <property type="match status" value="1"/>
</dbReference>
<dbReference type="SUPFAM" id="SSF69754">
    <property type="entry name" value="Ribosome binding protein Y (YfiA homologue)"/>
    <property type="match status" value="1"/>
</dbReference>
<comment type="caution">
    <text evidence="1">The sequence shown here is derived from an EMBL/GenBank/DDBJ whole genome shotgun (WGS) entry which is preliminary data.</text>
</comment>
<evidence type="ECO:0000313" key="1">
    <source>
        <dbReference type="EMBL" id="MCT7358183.1"/>
    </source>
</evidence>
<keyword evidence="2" id="KW-1185">Reference proteome</keyword>
<proteinExistence type="predicted"/>
<evidence type="ECO:0000313" key="2">
    <source>
        <dbReference type="Proteomes" id="UP001147830"/>
    </source>
</evidence>
<accession>A0A9X2WD25</accession>
<dbReference type="Pfam" id="PF02482">
    <property type="entry name" value="Ribosomal_S30AE"/>
    <property type="match status" value="1"/>
</dbReference>
<reference evidence="1" key="2">
    <citation type="submission" date="2022-08" db="EMBL/GenBank/DDBJ databases">
        <authorList>
            <person name="Dong C."/>
        </authorList>
    </citation>
    <scope>NUCLEOTIDE SEQUENCE</scope>
    <source>
        <strain evidence="1">59MF3M-4</strain>
    </source>
</reference>
<reference evidence="1" key="1">
    <citation type="journal article" date="2022" name="Front. Microbiol.">
        <title>Genome-based taxonomic rearrangement of Oceanobacter-related bacteria including the description of Thalassolituus hydrocarbonoclasticus sp. nov. and Thalassolituus pacificus sp. nov. and emended description of the genus Thalassolituus.</title>
        <authorList>
            <person name="Dong C."/>
            <person name="Wei L."/>
            <person name="Wang J."/>
            <person name="Lai Q."/>
            <person name="Huang Z."/>
            <person name="Shao Z."/>
        </authorList>
    </citation>
    <scope>NUCLEOTIDE SEQUENCE</scope>
    <source>
        <strain evidence="1">59MF3M-4</strain>
    </source>
</reference>
<sequence length="119" mass="13341">MKGLEISFRDIGHSDAIEQHIREKAGKLTSTFDDIIGIRAVVAMPHNHSSKGKLAHVSLEVGLPGQTVAITRDHHDNPEHEDMYLAVSDAFEKAQRKVKKIHDKRVDKNRRITTMAPAE</sequence>
<dbReference type="AlphaFoldDB" id="A0A9X2WD25"/>
<organism evidence="1 2">
    <name type="scientific">Thalassolituus pacificus</name>
    <dbReference type="NCBI Taxonomy" id="2975440"/>
    <lineage>
        <taxon>Bacteria</taxon>
        <taxon>Pseudomonadati</taxon>
        <taxon>Pseudomonadota</taxon>
        <taxon>Gammaproteobacteria</taxon>
        <taxon>Oceanospirillales</taxon>
        <taxon>Oceanospirillaceae</taxon>
        <taxon>Thalassolituus</taxon>
    </lineage>
</organism>
<gene>
    <name evidence="1" type="ORF">NYR02_03995</name>
</gene>
<dbReference type="Proteomes" id="UP001147830">
    <property type="component" value="Unassembled WGS sequence"/>
</dbReference>
<dbReference type="EMBL" id="JAOANI010000012">
    <property type="protein sequence ID" value="MCT7358183.1"/>
    <property type="molecule type" value="Genomic_DNA"/>
</dbReference>
<dbReference type="RefSeq" id="WP_260975103.1">
    <property type="nucleotide sequence ID" value="NZ_JAOANI010000012.1"/>
</dbReference>